<reference evidence="1 2" key="1">
    <citation type="submission" date="2018-11" db="EMBL/GenBank/DDBJ databases">
        <authorList>
            <consortium name="Pathogen Informatics"/>
        </authorList>
    </citation>
    <scope>NUCLEOTIDE SEQUENCE [LARGE SCALE GENOMIC DNA]</scope>
</reference>
<sequence>MATSLYYFWTLNRDYQNLEFPTSALSSALQLMRSESSEKGVELANSILCYVNDDRMRLEESSNDSAVNA</sequence>
<gene>
    <name evidence="1" type="ORF">CGOC_LOCUS9183</name>
</gene>
<dbReference type="AlphaFoldDB" id="A0A3P7M7J1"/>
<proteinExistence type="predicted"/>
<evidence type="ECO:0000313" key="2">
    <source>
        <dbReference type="Proteomes" id="UP000271889"/>
    </source>
</evidence>
<accession>A0A3P7M7J1</accession>
<dbReference type="EMBL" id="UYRV01106124">
    <property type="protein sequence ID" value="VDN22010.1"/>
    <property type="molecule type" value="Genomic_DNA"/>
</dbReference>
<organism evidence="1 2">
    <name type="scientific">Cylicostephanus goldi</name>
    <name type="common">Nematode worm</name>
    <dbReference type="NCBI Taxonomy" id="71465"/>
    <lineage>
        <taxon>Eukaryota</taxon>
        <taxon>Metazoa</taxon>
        <taxon>Ecdysozoa</taxon>
        <taxon>Nematoda</taxon>
        <taxon>Chromadorea</taxon>
        <taxon>Rhabditida</taxon>
        <taxon>Rhabditina</taxon>
        <taxon>Rhabditomorpha</taxon>
        <taxon>Strongyloidea</taxon>
        <taxon>Strongylidae</taxon>
        <taxon>Cylicostephanus</taxon>
    </lineage>
</organism>
<evidence type="ECO:0000313" key="1">
    <source>
        <dbReference type="EMBL" id="VDN22010.1"/>
    </source>
</evidence>
<dbReference type="Proteomes" id="UP000271889">
    <property type="component" value="Unassembled WGS sequence"/>
</dbReference>
<protein>
    <submittedName>
        <fullName evidence="1">Uncharacterized protein</fullName>
    </submittedName>
</protein>
<name>A0A3P7M7J1_CYLGO</name>
<keyword evidence="2" id="KW-1185">Reference proteome</keyword>